<accession>A0AAE1EQ83</accession>
<comment type="caution">
    <text evidence="1">The sequence shown here is derived from an EMBL/GenBank/DDBJ whole genome shotgun (WGS) entry which is preliminary data.</text>
</comment>
<proteinExistence type="predicted"/>
<gene>
    <name evidence="1" type="ORF">Pcinc_034468</name>
</gene>
<reference evidence="1" key="1">
    <citation type="submission" date="2023-10" db="EMBL/GenBank/DDBJ databases">
        <title>Genome assemblies of two species of porcelain crab, Petrolisthes cinctipes and Petrolisthes manimaculis (Anomura: Porcellanidae).</title>
        <authorList>
            <person name="Angst P."/>
        </authorList>
    </citation>
    <scope>NUCLEOTIDE SEQUENCE</scope>
    <source>
        <strain evidence="1">PB745_01</strain>
        <tissue evidence="1">Gill</tissue>
    </source>
</reference>
<dbReference type="AlphaFoldDB" id="A0AAE1EQ83"/>
<evidence type="ECO:0000313" key="1">
    <source>
        <dbReference type="EMBL" id="KAK3859425.1"/>
    </source>
</evidence>
<protein>
    <submittedName>
        <fullName evidence="1">Uncharacterized protein</fullName>
    </submittedName>
</protein>
<organism evidence="1 2">
    <name type="scientific">Petrolisthes cinctipes</name>
    <name type="common">Flat porcelain crab</name>
    <dbReference type="NCBI Taxonomy" id="88211"/>
    <lineage>
        <taxon>Eukaryota</taxon>
        <taxon>Metazoa</taxon>
        <taxon>Ecdysozoa</taxon>
        <taxon>Arthropoda</taxon>
        <taxon>Crustacea</taxon>
        <taxon>Multicrustacea</taxon>
        <taxon>Malacostraca</taxon>
        <taxon>Eumalacostraca</taxon>
        <taxon>Eucarida</taxon>
        <taxon>Decapoda</taxon>
        <taxon>Pleocyemata</taxon>
        <taxon>Anomura</taxon>
        <taxon>Galatheoidea</taxon>
        <taxon>Porcellanidae</taxon>
        <taxon>Petrolisthes</taxon>
    </lineage>
</organism>
<evidence type="ECO:0000313" key="2">
    <source>
        <dbReference type="Proteomes" id="UP001286313"/>
    </source>
</evidence>
<sequence length="89" mass="10114">MILESSRNQDEYVQFLGMNRGIIELKLKRWTEDPTRVLSLGDSSRVYPVSSQHFPNHSPLCIKVLQQAEIIGPRTIPTLPGLIQEAQNL</sequence>
<keyword evidence="2" id="KW-1185">Reference proteome</keyword>
<dbReference type="Proteomes" id="UP001286313">
    <property type="component" value="Unassembled WGS sequence"/>
</dbReference>
<name>A0AAE1EQ83_PETCI</name>
<dbReference type="EMBL" id="JAWQEG010005031">
    <property type="protein sequence ID" value="KAK3859425.1"/>
    <property type="molecule type" value="Genomic_DNA"/>
</dbReference>